<keyword evidence="4" id="KW-1185">Reference proteome</keyword>
<reference evidence="3 4" key="1">
    <citation type="submission" date="2022-01" db="EMBL/GenBank/DDBJ databases">
        <title>A chromosomal length assembly of Cordylochernes scorpioides.</title>
        <authorList>
            <person name="Zeh D."/>
            <person name="Zeh J."/>
        </authorList>
    </citation>
    <scope>NUCLEOTIDE SEQUENCE [LARGE SCALE GENOMIC DNA]</scope>
    <source>
        <strain evidence="3">IN4F17</strain>
        <tissue evidence="3">Whole Body</tissue>
    </source>
</reference>
<dbReference type="InterPro" id="IPR000477">
    <property type="entry name" value="RT_dom"/>
</dbReference>
<name>A0ABY6KVC2_9ARAC</name>
<evidence type="ECO:0000259" key="1">
    <source>
        <dbReference type="Pfam" id="PF00078"/>
    </source>
</evidence>
<feature type="domain" description="Reverse transcriptase" evidence="1">
    <location>
        <begin position="204"/>
        <end position="348"/>
    </location>
</feature>
<dbReference type="Gene3D" id="3.30.420.10">
    <property type="entry name" value="Ribonuclease H-like superfamily/Ribonuclease H"/>
    <property type="match status" value="1"/>
</dbReference>
<dbReference type="SUPFAM" id="SSF56672">
    <property type="entry name" value="DNA/RNA polymerases"/>
    <property type="match status" value="1"/>
</dbReference>
<dbReference type="EMBL" id="CP092872">
    <property type="protein sequence ID" value="UYV72792.1"/>
    <property type="molecule type" value="Genomic_DNA"/>
</dbReference>
<dbReference type="PANTHER" id="PTHR23022">
    <property type="entry name" value="TRANSPOSABLE ELEMENT-RELATED"/>
    <property type="match status" value="1"/>
</dbReference>
<dbReference type="PANTHER" id="PTHR23022:SF135">
    <property type="entry name" value="SI:DKEY-77F5.3"/>
    <property type="match status" value="1"/>
</dbReference>
<evidence type="ECO:0008006" key="5">
    <source>
        <dbReference type="Google" id="ProtNLM"/>
    </source>
</evidence>
<dbReference type="Pfam" id="PF00078">
    <property type="entry name" value="RVT_1"/>
    <property type="match status" value="1"/>
</dbReference>
<sequence length="611" mass="71741">MVCIPLTSAHRRARLNWCLEHHAWTHDQWANVLFSDESRFSLNTDSRRVFICREPGTRYHPSDIREIDSFRGGSLLVWAGISSSRRTPLQIFSGGTLTAQRYRDEILEPYLRPYRDQIGHNLIFMDDNARPHRARLDNEYLQSENIRRMDWPARSPDLNPIEHVWDAYWISSPLSQNLLEEWVFTTPGPPPKPGKQYEGSLLFSAWWPAILKIIDEDNMPESLIRTIQSYFKSRKTKFTYENLTINKQITKGCPQGGPLSPLLWIILLNDLLIKYQVPNSEVVCYANDVSIICWHNNCKDLKLVIEKALNTIDVWCKSNKLEIKKIPIKFNNEIIIPTLKTKFLGIIIANHRRRNKINFTYHIEEIVNRSKRFKNYLFSICGKSWGLSTQKRLTLYKSIFRPILTYGAEIWFKYLNKKCLQKLNSTQYQILTWCIQAYKSTSYSCVHSLANIPLISDFIESRIMISDLRNLSTDDQQIYDPFIPGIIDTFLKSRMNVLKNEANNTFLSFFPHEIPKYFRSNFYNTQFVTNHGNFKSFLNRIKAVEVSSCFCGMEEQTSRHLLINCPAFQDYRMKNELVVCELNDLISDKKSYLKFNSFCKYILKFLQNLDL</sequence>
<feature type="domain" description="Tc1-like transposase DDE" evidence="2">
    <location>
        <begin position="32"/>
        <end position="166"/>
    </location>
</feature>
<proteinExistence type="predicted"/>
<gene>
    <name evidence="3" type="ORF">LAZ67_10000745</name>
</gene>
<accession>A0ABY6KVC2</accession>
<dbReference type="InterPro" id="IPR038717">
    <property type="entry name" value="Tc1-like_DDE_dom"/>
</dbReference>
<dbReference type="InterPro" id="IPR036397">
    <property type="entry name" value="RNaseH_sf"/>
</dbReference>
<dbReference type="Pfam" id="PF13358">
    <property type="entry name" value="DDE_3"/>
    <property type="match status" value="1"/>
</dbReference>
<dbReference type="Proteomes" id="UP001235939">
    <property type="component" value="Chromosome 10"/>
</dbReference>
<evidence type="ECO:0000313" key="4">
    <source>
        <dbReference type="Proteomes" id="UP001235939"/>
    </source>
</evidence>
<evidence type="ECO:0000313" key="3">
    <source>
        <dbReference type="EMBL" id="UYV72792.1"/>
    </source>
</evidence>
<dbReference type="InterPro" id="IPR043502">
    <property type="entry name" value="DNA/RNA_pol_sf"/>
</dbReference>
<evidence type="ECO:0000259" key="2">
    <source>
        <dbReference type="Pfam" id="PF13358"/>
    </source>
</evidence>
<dbReference type="InterPro" id="IPR052338">
    <property type="entry name" value="Transposase_5"/>
</dbReference>
<organism evidence="3 4">
    <name type="scientific">Cordylochernes scorpioides</name>
    <dbReference type="NCBI Taxonomy" id="51811"/>
    <lineage>
        <taxon>Eukaryota</taxon>
        <taxon>Metazoa</taxon>
        <taxon>Ecdysozoa</taxon>
        <taxon>Arthropoda</taxon>
        <taxon>Chelicerata</taxon>
        <taxon>Arachnida</taxon>
        <taxon>Pseudoscorpiones</taxon>
        <taxon>Cheliferoidea</taxon>
        <taxon>Chernetidae</taxon>
        <taxon>Cordylochernes</taxon>
    </lineage>
</organism>
<protein>
    <recommendedName>
        <fullName evidence="5">Reverse transcriptase domain-containing protein</fullName>
    </recommendedName>
</protein>